<dbReference type="AlphaFoldDB" id="A0A0B2URX7"/>
<feature type="region of interest" description="Disordered" evidence="1">
    <location>
        <begin position="15"/>
        <end position="42"/>
    </location>
</feature>
<accession>A0A0B2URX7</accession>
<protein>
    <submittedName>
        <fullName evidence="2">Uncharacterized protein</fullName>
    </submittedName>
</protein>
<comment type="caution">
    <text evidence="2">The sequence shown here is derived from an EMBL/GenBank/DDBJ whole genome shotgun (WGS) entry which is preliminary data.</text>
</comment>
<evidence type="ECO:0000256" key="1">
    <source>
        <dbReference type="SAM" id="MobiDB-lite"/>
    </source>
</evidence>
<dbReference type="EMBL" id="JPKZ01003287">
    <property type="protein sequence ID" value="KHN72158.1"/>
    <property type="molecule type" value="Genomic_DNA"/>
</dbReference>
<evidence type="ECO:0000313" key="2">
    <source>
        <dbReference type="EMBL" id="KHN72158.1"/>
    </source>
</evidence>
<gene>
    <name evidence="2" type="ORF">Tcan_09385</name>
</gene>
<evidence type="ECO:0000313" key="3">
    <source>
        <dbReference type="Proteomes" id="UP000031036"/>
    </source>
</evidence>
<reference evidence="2 3" key="1">
    <citation type="submission" date="2014-11" db="EMBL/GenBank/DDBJ databases">
        <title>Genetic blueprint of the zoonotic pathogen Toxocara canis.</title>
        <authorList>
            <person name="Zhu X.-Q."/>
            <person name="Korhonen P.K."/>
            <person name="Cai H."/>
            <person name="Young N.D."/>
            <person name="Nejsum P."/>
            <person name="von Samson-Himmelstjerna G."/>
            <person name="Boag P.R."/>
            <person name="Tan P."/>
            <person name="Li Q."/>
            <person name="Min J."/>
            <person name="Yang Y."/>
            <person name="Wang X."/>
            <person name="Fang X."/>
            <person name="Hall R.S."/>
            <person name="Hofmann A."/>
            <person name="Sternberg P.W."/>
            <person name="Jex A.R."/>
            <person name="Gasser R.B."/>
        </authorList>
    </citation>
    <scope>NUCLEOTIDE SEQUENCE [LARGE SCALE GENOMIC DNA]</scope>
    <source>
        <strain evidence="2">PN_DK_2014</strain>
    </source>
</reference>
<organism evidence="2 3">
    <name type="scientific">Toxocara canis</name>
    <name type="common">Canine roundworm</name>
    <dbReference type="NCBI Taxonomy" id="6265"/>
    <lineage>
        <taxon>Eukaryota</taxon>
        <taxon>Metazoa</taxon>
        <taxon>Ecdysozoa</taxon>
        <taxon>Nematoda</taxon>
        <taxon>Chromadorea</taxon>
        <taxon>Rhabditida</taxon>
        <taxon>Spirurina</taxon>
        <taxon>Ascaridomorpha</taxon>
        <taxon>Ascaridoidea</taxon>
        <taxon>Toxocaridae</taxon>
        <taxon>Toxocara</taxon>
    </lineage>
</organism>
<name>A0A0B2URX7_TOXCA</name>
<dbReference type="Proteomes" id="UP000031036">
    <property type="component" value="Unassembled WGS sequence"/>
</dbReference>
<sequence>MKWVIFLSDQTGFGSETGLFSGPKPESEPGVPRGWMGLGTKPRFREPKRKMKLELGSPTGPTWGQSHDLGILGAGGGAEAMSLVLPLPQFPYKAQRGPRM</sequence>
<keyword evidence="3" id="KW-1185">Reference proteome</keyword>
<proteinExistence type="predicted"/>